<evidence type="ECO:0000313" key="2">
    <source>
        <dbReference type="Proteomes" id="UP000886501"/>
    </source>
</evidence>
<accession>A0ACB6ZL73</accession>
<reference evidence="1" key="1">
    <citation type="submission" date="2019-10" db="EMBL/GenBank/DDBJ databases">
        <authorList>
            <consortium name="DOE Joint Genome Institute"/>
            <person name="Kuo A."/>
            <person name="Miyauchi S."/>
            <person name="Kiss E."/>
            <person name="Drula E."/>
            <person name="Kohler A."/>
            <person name="Sanchez-Garcia M."/>
            <person name="Andreopoulos B."/>
            <person name="Barry K.W."/>
            <person name="Bonito G."/>
            <person name="Buee M."/>
            <person name="Carver A."/>
            <person name="Chen C."/>
            <person name="Cichocki N."/>
            <person name="Clum A."/>
            <person name="Culley D."/>
            <person name="Crous P.W."/>
            <person name="Fauchery L."/>
            <person name="Girlanda M."/>
            <person name="Hayes R."/>
            <person name="Keri Z."/>
            <person name="Labutti K."/>
            <person name="Lipzen A."/>
            <person name="Lombard V."/>
            <person name="Magnuson J."/>
            <person name="Maillard F."/>
            <person name="Morin E."/>
            <person name="Murat C."/>
            <person name="Nolan M."/>
            <person name="Ohm R."/>
            <person name="Pangilinan J."/>
            <person name="Pereira M."/>
            <person name="Perotto S."/>
            <person name="Peter M."/>
            <person name="Riley R."/>
            <person name="Sitrit Y."/>
            <person name="Stielow B."/>
            <person name="Szollosi G."/>
            <person name="Zifcakova L."/>
            <person name="Stursova M."/>
            <person name="Spatafora J.W."/>
            <person name="Tedersoo L."/>
            <person name="Vaario L.-M."/>
            <person name="Yamada A."/>
            <person name="Yan M."/>
            <person name="Wang P."/>
            <person name="Xu J."/>
            <person name="Bruns T."/>
            <person name="Baldrian P."/>
            <person name="Vilgalys R."/>
            <person name="Henrissat B."/>
            <person name="Grigoriev I.V."/>
            <person name="Hibbett D."/>
            <person name="Nagy L.G."/>
            <person name="Martin F.M."/>
        </authorList>
    </citation>
    <scope>NUCLEOTIDE SEQUENCE</scope>
    <source>
        <strain evidence="1">P2</strain>
    </source>
</reference>
<keyword evidence="2" id="KW-1185">Reference proteome</keyword>
<gene>
    <name evidence="1" type="ORF">BDM02DRAFT_3112189</name>
</gene>
<dbReference type="EMBL" id="MU117985">
    <property type="protein sequence ID" value="KAF9650421.1"/>
    <property type="molecule type" value="Genomic_DNA"/>
</dbReference>
<evidence type="ECO:0000313" key="1">
    <source>
        <dbReference type="EMBL" id="KAF9650421.1"/>
    </source>
</evidence>
<protein>
    <submittedName>
        <fullName evidence="1">Uncharacterized protein</fullName>
    </submittedName>
</protein>
<sequence>MPSVSLYNLPVEVFERVLEYLDILDIVHLKLLDRQAYRVICCSNRIKYRVELLLAGLEDGNYYNLAERQQFLRSYQSNWDSLTPQKTTIIAIPDHGTYELAGGIYGLVPNSSPNSIQFYRLPSVSRGIEMEEWSIQDLDFSVDDFTMECAYDLLTAFTYKSGW</sequence>
<comment type="caution">
    <text evidence="1">The sequence shown here is derived from an EMBL/GenBank/DDBJ whole genome shotgun (WGS) entry which is preliminary data.</text>
</comment>
<dbReference type="Proteomes" id="UP000886501">
    <property type="component" value="Unassembled WGS sequence"/>
</dbReference>
<organism evidence="1 2">
    <name type="scientific">Thelephora ganbajun</name>
    <name type="common">Ganba fungus</name>
    <dbReference type="NCBI Taxonomy" id="370292"/>
    <lineage>
        <taxon>Eukaryota</taxon>
        <taxon>Fungi</taxon>
        <taxon>Dikarya</taxon>
        <taxon>Basidiomycota</taxon>
        <taxon>Agaricomycotina</taxon>
        <taxon>Agaricomycetes</taxon>
        <taxon>Thelephorales</taxon>
        <taxon>Thelephoraceae</taxon>
        <taxon>Thelephora</taxon>
    </lineage>
</organism>
<name>A0ACB6ZL73_THEGA</name>
<proteinExistence type="predicted"/>
<reference evidence="1" key="2">
    <citation type="journal article" date="2020" name="Nat. Commun.">
        <title>Large-scale genome sequencing of mycorrhizal fungi provides insights into the early evolution of symbiotic traits.</title>
        <authorList>
            <person name="Miyauchi S."/>
            <person name="Kiss E."/>
            <person name="Kuo A."/>
            <person name="Drula E."/>
            <person name="Kohler A."/>
            <person name="Sanchez-Garcia M."/>
            <person name="Morin E."/>
            <person name="Andreopoulos B."/>
            <person name="Barry K.W."/>
            <person name="Bonito G."/>
            <person name="Buee M."/>
            <person name="Carver A."/>
            <person name="Chen C."/>
            <person name="Cichocki N."/>
            <person name="Clum A."/>
            <person name="Culley D."/>
            <person name="Crous P.W."/>
            <person name="Fauchery L."/>
            <person name="Girlanda M."/>
            <person name="Hayes R.D."/>
            <person name="Keri Z."/>
            <person name="LaButti K."/>
            <person name="Lipzen A."/>
            <person name="Lombard V."/>
            <person name="Magnuson J."/>
            <person name="Maillard F."/>
            <person name="Murat C."/>
            <person name="Nolan M."/>
            <person name="Ohm R.A."/>
            <person name="Pangilinan J."/>
            <person name="Pereira M.F."/>
            <person name="Perotto S."/>
            <person name="Peter M."/>
            <person name="Pfister S."/>
            <person name="Riley R."/>
            <person name="Sitrit Y."/>
            <person name="Stielow J.B."/>
            <person name="Szollosi G."/>
            <person name="Zifcakova L."/>
            <person name="Stursova M."/>
            <person name="Spatafora J.W."/>
            <person name="Tedersoo L."/>
            <person name="Vaario L.M."/>
            <person name="Yamada A."/>
            <person name="Yan M."/>
            <person name="Wang P."/>
            <person name="Xu J."/>
            <person name="Bruns T."/>
            <person name="Baldrian P."/>
            <person name="Vilgalys R."/>
            <person name="Dunand C."/>
            <person name="Henrissat B."/>
            <person name="Grigoriev I.V."/>
            <person name="Hibbett D."/>
            <person name="Nagy L.G."/>
            <person name="Martin F.M."/>
        </authorList>
    </citation>
    <scope>NUCLEOTIDE SEQUENCE</scope>
    <source>
        <strain evidence="1">P2</strain>
    </source>
</reference>